<keyword evidence="1" id="KW-0732">Signal</keyword>
<evidence type="ECO:0000313" key="3">
    <source>
        <dbReference type="Proteomes" id="UP000078390"/>
    </source>
</evidence>
<comment type="caution">
    <text evidence="2">The sequence shown here is derived from an EMBL/GenBank/DDBJ whole genome shotgun (WGS) entry which is preliminary data.</text>
</comment>
<dbReference type="Proteomes" id="UP000078390">
    <property type="component" value="Unassembled WGS sequence"/>
</dbReference>
<protein>
    <recommendedName>
        <fullName evidence="4">DUF5666 domain-containing protein</fullName>
    </recommendedName>
</protein>
<evidence type="ECO:0000313" key="2">
    <source>
        <dbReference type="EMBL" id="OAQ21003.1"/>
    </source>
</evidence>
<evidence type="ECO:0008006" key="4">
    <source>
        <dbReference type="Google" id="ProtNLM"/>
    </source>
</evidence>
<accession>A0A179D4V6</accession>
<dbReference type="AlphaFoldDB" id="A0A179D4V6"/>
<gene>
    <name evidence="2" type="ORF">TDIS_0929</name>
</gene>
<dbReference type="RefSeq" id="WP_068669799.1">
    <property type="nucleotide sequence ID" value="NZ_LWLG01000004.1"/>
</dbReference>
<name>A0A179D4V6_9BACT</name>
<dbReference type="EMBL" id="LWLG01000004">
    <property type="protein sequence ID" value="OAQ21003.1"/>
    <property type="molecule type" value="Genomic_DNA"/>
</dbReference>
<feature type="signal peptide" evidence="1">
    <location>
        <begin position="1"/>
        <end position="22"/>
    </location>
</feature>
<reference evidence="2 3" key="1">
    <citation type="submission" date="2016-04" db="EMBL/GenBank/DDBJ databases">
        <title>Genome analysis of Thermosulfurimonas dismutans, the first thermophilic sulfur-disproportionating bacterium of the phylum Thermodesulfobacteria.</title>
        <authorList>
            <person name="Mardanov A.V."/>
            <person name="Beletsky A.V."/>
            <person name="Kadnikov V.V."/>
            <person name="Slobodkin A.I."/>
            <person name="Ravin N.V."/>
        </authorList>
    </citation>
    <scope>NUCLEOTIDE SEQUENCE [LARGE SCALE GENOMIC DNA]</scope>
    <source>
        <strain evidence="2 3">S95</strain>
    </source>
</reference>
<proteinExistence type="predicted"/>
<organism evidence="2 3">
    <name type="scientific">Thermosulfurimonas dismutans</name>
    <dbReference type="NCBI Taxonomy" id="999894"/>
    <lineage>
        <taxon>Bacteria</taxon>
        <taxon>Pseudomonadati</taxon>
        <taxon>Thermodesulfobacteriota</taxon>
        <taxon>Thermodesulfobacteria</taxon>
        <taxon>Thermodesulfobacteriales</taxon>
        <taxon>Thermodesulfobacteriaceae</taxon>
        <taxon>Thermosulfurimonas</taxon>
    </lineage>
</organism>
<keyword evidence="3" id="KW-1185">Reference proteome</keyword>
<evidence type="ECO:0000256" key="1">
    <source>
        <dbReference type="SAM" id="SignalP"/>
    </source>
</evidence>
<dbReference type="STRING" id="999894.TDIS_0929"/>
<sequence length="66" mass="6954">MRKKLVALAMAVVFAAPMGALAKSCKGTIKEFDGKTMVVKIKGKCKAEAGQDVKIKVQKKAAVEGC</sequence>
<dbReference type="OrthoDB" id="9814293at2"/>
<feature type="chain" id="PRO_5008100248" description="DUF5666 domain-containing protein" evidence="1">
    <location>
        <begin position="23"/>
        <end position="66"/>
    </location>
</feature>